<comment type="caution">
    <text evidence="2">The sequence shown here is derived from an EMBL/GenBank/DDBJ whole genome shotgun (WGS) entry which is preliminary data.</text>
</comment>
<dbReference type="Proteomes" id="UP000694460">
    <property type="component" value="Unassembled WGS sequence"/>
</dbReference>
<organism evidence="2 3">
    <name type="scientific">Mycolicibacterium lutetiense</name>
    <dbReference type="NCBI Taxonomy" id="1641992"/>
    <lineage>
        <taxon>Bacteria</taxon>
        <taxon>Bacillati</taxon>
        <taxon>Actinomycetota</taxon>
        <taxon>Actinomycetes</taxon>
        <taxon>Mycobacteriales</taxon>
        <taxon>Mycobacteriaceae</taxon>
        <taxon>Mycolicibacterium</taxon>
    </lineage>
</organism>
<gene>
    <name evidence="2" type="ORF">JOF57_000205</name>
</gene>
<sequence>MLAYFPIAGGPNSTEREIRSKAVSFTDAVDTDDQQKVLDMMRAEEADELLQHDIWDDPLGPSRLTRRERSRSP</sequence>
<keyword evidence="3" id="KW-1185">Reference proteome</keyword>
<feature type="region of interest" description="Disordered" evidence="1">
    <location>
        <begin position="52"/>
        <end position="73"/>
    </location>
</feature>
<evidence type="ECO:0000313" key="2">
    <source>
        <dbReference type="EMBL" id="MBP2450320.1"/>
    </source>
</evidence>
<dbReference type="EMBL" id="JAGIOP010000001">
    <property type="protein sequence ID" value="MBP2450320.1"/>
    <property type="molecule type" value="Genomic_DNA"/>
</dbReference>
<reference evidence="2 3" key="1">
    <citation type="submission" date="2021-03" db="EMBL/GenBank/DDBJ databases">
        <title>Sequencing the genomes of 1000 actinobacteria strains.</title>
        <authorList>
            <person name="Klenk H.-P."/>
        </authorList>
    </citation>
    <scope>NUCLEOTIDE SEQUENCE [LARGE SCALE GENOMIC DNA]</scope>
    <source>
        <strain evidence="2 3">DSM 46713</strain>
    </source>
</reference>
<accession>A0ABS4ZLF0</accession>
<evidence type="ECO:0000256" key="1">
    <source>
        <dbReference type="SAM" id="MobiDB-lite"/>
    </source>
</evidence>
<evidence type="ECO:0000313" key="3">
    <source>
        <dbReference type="Proteomes" id="UP000694460"/>
    </source>
</evidence>
<proteinExistence type="predicted"/>
<protein>
    <submittedName>
        <fullName evidence="2">Uncharacterized protein</fullName>
    </submittedName>
</protein>
<name>A0ABS4ZLF0_9MYCO</name>